<proteinExistence type="predicted"/>
<sequence>MNIVYFIALVITFYKCNVNCSLFRNWNTIAKSTFKSGKETYKSLLNKIQEKEEDCISLVSIDKHISSEVPVDLDYIKNSKDPYPCLTQIAKNVINSKYVIHDHSFTGFEFDINLDSDIHTELNYTKIINEAGCWKFVINEINSLDVESCDFNGDASRSLIALAKTKCHFLRANRKFPTRKEGCVLNPSVLTPKEINELTTRGTSDDTGGDVEASGGWDYNPCLVSYKGSECEKIKRKIVSHCTSVMSESAFQMYHSDLNHIGKV</sequence>
<accession>A0A976SKD5</accession>
<dbReference type="Proteomes" id="UP000244803">
    <property type="component" value="Chromosome 1"/>
</dbReference>
<protein>
    <submittedName>
        <fullName evidence="1">Uncharacterized protein</fullName>
    </submittedName>
</protein>
<organism evidence="1 2">
    <name type="scientific">Theileria orientalis</name>
    <dbReference type="NCBI Taxonomy" id="68886"/>
    <lineage>
        <taxon>Eukaryota</taxon>
        <taxon>Sar</taxon>
        <taxon>Alveolata</taxon>
        <taxon>Apicomplexa</taxon>
        <taxon>Aconoidasida</taxon>
        <taxon>Piroplasmida</taxon>
        <taxon>Theileriidae</taxon>
        <taxon>Theileria</taxon>
    </lineage>
</organism>
<dbReference type="AlphaFoldDB" id="A0A976SKD5"/>
<dbReference type="EMBL" id="CP056065">
    <property type="protein sequence ID" value="UVC54083.1"/>
    <property type="molecule type" value="Genomic_DNA"/>
</dbReference>
<gene>
    <name evidence="1" type="ORF">MACJ_003415</name>
</gene>
<evidence type="ECO:0000313" key="2">
    <source>
        <dbReference type="Proteomes" id="UP000244803"/>
    </source>
</evidence>
<reference evidence="1" key="1">
    <citation type="submission" date="2022-07" db="EMBL/GenBank/DDBJ databases">
        <title>Evaluation of T. orientalis genome assembly methods using nanopore sequencing and analysis of variation between genomes.</title>
        <authorList>
            <person name="Yam J."/>
            <person name="Micallef M.L."/>
            <person name="Liu M."/>
            <person name="Djordjevic S.P."/>
            <person name="Bogema D.R."/>
            <person name="Jenkins C."/>
        </authorList>
    </citation>
    <scope>NUCLEOTIDE SEQUENCE</scope>
    <source>
        <strain evidence="1">Fish Creek</strain>
    </source>
</reference>
<name>A0A976SKD5_THEOR</name>
<evidence type="ECO:0000313" key="1">
    <source>
        <dbReference type="EMBL" id="UVC54083.1"/>
    </source>
</evidence>